<dbReference type="GO" id="GO:0046872">
    <property type="term" value="F:metal ion binding"/>
    <property type="evidence" value="ECO:0007669"/>
    <property type="project" value="UniProtKB-KW"/>
</dbReference>
<evidence type="ECO:0000256" key="3">
    <source>
        <dbReference type="PIRSR" id="PIRSR603782-1"/>
    </source>
</evidence>
<dbReference type="SUPFAM" id="SSF52833">
    <property type="entry name" value="Thioredoxin-like"/>
    <property type="match status" value="1"/>
</dbReference>
<keyword evidence="4" id="KW-1015">Disulfide bond</keyword>
<dbReference type="Pfam" id="PF02630">
    <property type="entry name" value="SCO1-SenC"/>
    <property type="match status" value="1"/>
</dbReference>
<name>A0A2S7USF9_9GAMM</name>
<feature type="binding site" evidence="3">
    <location>
        <position position="77"/>
    </location>
    <ligand>
        <name>Cu cation</name>
        <dbReference type="ChEBI" id="CHEBI:23378"/>
    </ligand>
</feature>
<evidence type="ECO:0000259" key="5">
    <source>
        <dbReference type="PROSITE" id="PS51352"/>
    </source>
</evidence>
<evidence type="ECO:0000313" key="6">
    <source>
        <dbReference type="EMBL" id="PQJ52883.1"/>
    </source>
</evidence>
<dbReference type="PANTHER" id="PTHR12151:SF25">
    <property type="entry name" value="LINALOOL DEHYDRATASE_ISOMERASE DOMAIN-CONTAINING PROTEIN"/>
    <property type="match status" value="1"/>
</dbReference>
<keyword evidence="2 3" id="KW-0186">Copper</keyword>
<dbReference type="Gene3D" id="3.40.30.10">
    <property type="entry name" value="Glutaredoxin"/>
    <property type="match status" value="1"/>
</dbReference>
<dbReference type="AlphaFoldDB" id="A0A2S7USF9"/>
<dbReference type="InterPro" id="IPR036249">
    <property type="entry name" value="Thioredoxin-like_sf"/>
</dbReference>
<dbReference type="Proteomes" id="UP000239007">
    <property type="component" value="Unassembled WGS sequence"/>
</dbReference>
<dbReference type="OrthoDB" id="9790194at2"/>
<keyword evidence="7" id="KW-1185">Reference proteome</keyword>
<feature type="disulfide bond" description="Redox-active" evidence="4">
    <location>
        <begin position="77"/>
        <end position="81"/>
    </location>
</feature>
<accession>A0A2S7USF9</accession>
<dbReference type="PANTHER" id="PTHR12151">
    <property type="entry name" value="ELECTRON TRANSPORT PROTIN SCO1/SENC FAMILY MEMBER"/>
    <property type="match status" value="1"/>
</dbReference>
<evidence type="ECO:0000313" key="7">
    <source>
        <dbReference type="Proteomes" id="UP000239007"/>
    </source>
</evidence>
<feature type="domain" description="Thioredoxin" evidence="5">
    <location>
        <begin position="39"/>
        <end position="209"/>
    </location>
</feature>
<gene>
    <name evidence="6" type="ORF">BTO11_03925</name>
</gene>
<proteinExistence type="inferred from homology"/>
<comment type="similarity">
    <text evidence="1">Belongs to the SCO1/2 family.</text>
</comment>
<feature type="binding site" evidence="3">
    <location>
        <position position="166"/>
    </location>
    <ligand>
        <name>Cu cation</name>
        <dbReference type="ChEBI" id="CHEBI:23378"/>
    </ligand>
</feature>
<protein>
    <recommendedName>
        <fullName evidence="5">Thioredoxin domain-containing protein</fullName>
    </recommendedName>
</protein>
<reference evidence="6 7" key="1">
    <citation type="submission" date="2016-12" db="EMBL/GenBank/DDBJ databases">
        <title>Diversity of luminous bacteria.</title>
        <authorList>
            <person name="Yoshizawa S."/>
            <person name="Kogure K."/>
        </authorList>
    </citation>
    <scope>NUCLEOTIDE SEQUENCE [LARGE SCALE GENOMIC DNA]</scope>
    <source>
        <strain evidence="6 7">SA4-48</strain>
    </source>
</reference>
<organism evidence="6 7">
    <name type="scientific">Psychrosphaera saromensis</name>
    <dbReference type="NCBI Taxonomy" id="716813"/>
    <lineage>
        <taxon>Bacteria</taxon>
        <taxon>Pseudomonadati</taxon>
        <taxon>Pseudomonadota</taxon>
        <taxon>Gammaproteobacteria</taxon>
        <taxon>Alteromonadales</taxon>
        <taxon>Pseudoalteromonadaceae</taxon>
        <taxon>Psychrosphaera</taxon>
    </lineage>
</organism>
<dbReference type="RefSeq" id="WP_105051357.1">
    <property type="nucleotide sequence ID" value="NZ_BMYG01000010.1"/>
</dbReference>
<dbReference type="CDD" id="cd02968">
    <property type="entry name" value="SCO"/>
    <property type="match status" value="1"/>
</dbReference>
<dbReference type="PROSITE" id="PS51352">
    <property type="entry name" value="THIOREDOXIN_2"/>
    <property type="match status" value="1"/>
</dbReference>
<dbReference type="InterPro" id="IPR003782">
    <property type="entry name" value="SCO1/SenC"/>
</dbReference>
<evidence type="ECO:0000256" key="1">
    <source>
        <dbReference type="ARBA" id="ARBA00010996"/>
    </source>
</evidence>
<sequence>MKLQEKLGLLLVAAIALFAGQYFYQLNQQKQYSETTLVYQQPREIASFKLYDQNEQLVDNQAIAGKWNLVFLGYLSCPDICPMTMSKLSRILPELNESSQIPVQVLFVSVDPKRDTADKRKQYVEYFNPAILGLGAEHKDLFPFVRNLGLMYSVPDIDAKDYFVDHSASVLLIDPNGNAVAIFKPEIKANQVPTINPDVIAEDFKTLIK</sequence>
<evidence type="ECO:0000256" key="2">
    <source>
        <dbReference type="ARBA" id="ARBA00023008"/>
    </source>
</evidence>
<comment type="caution">
    <text evidence="6">The sequence shown here is derived from an EMBL/GenBank/DDBJ whole genome shotgun (WGS) entry which is preliminary data.</text>
</comment>
<dbReference type="EMBL" id="MSCH01000003">
    <property type="protein sequence ID" value="PQJ52883.1"/>
    <property type="molecule type" value="Genomic_DNA"/>
</dbReference>
<keyword evidence="3" id="KW-0479">Metal-binding</keyword>
<dbReference type="InterPro" id="IPR013766">
    <property type="entry name" value="Thioredoxin_domain"/>
</dbReference>
<feature type="binding site" evidence="3">
    <location>
        <position position="81"/>
    </location>
    <ligand>
        <name>Cu cation</name>
        <dbReference type="ChEBI" id="CHEBI:23378"/>
    </ligand>
</feature>
<evidence type="ECO:0000256" key="4">
    <source>
        <dbReference type="PIRSR" id="PIRSR603782-2"/>
    </source>
</evidence>